<dbReference type="EMBL" id="MVHT01000005">
    <property type="protein sequence ID" value="ORB10091.1"/>
    <property type="molecule type" value="Genomic_DNA"/>
</dbReference>
<gene>
    <name evidence="7" type="ORF">BST27_03295</name>
</gene>
<keyword evidence="8" id="KW-1185">Reference proteome</keyword>
<feature type="transmembrane region" description="Helical" evidence="6">
    <location>
        <begin position="131"/>
        <end position="148"/>
    </location>
</feature>
<proteinExistence type="inferred from homology"/>
<dbReference type="AlphaFoldDB" id="A0A1E3S997"/>
<dbReference type="Pfam" id="PF03741">
    <property type="entry name" value="TerC"/>
    <property type="match status" value="1"/>
</dbReference>
<evidence type="ECO:0000256" key="3">
    <source>
        <dbReference type="ARBA" id="ARBA00022692"/>
    </source>
</evidence>
<accession>A0A1E3S997</accession>
<sequence>MGVSGAVWGLTIVLIVGLMVFDYTVQVRNTHVPTLREAAIWSTFYIGVSAVFGMGVVIFGSPSMGVEYFAGYLSNEALSVDNLFVFLVIISSFEVPRIAQQKVLLFGIAFALVARTGFILLGAALIENFSWAFYLFGLGLLVMAVHLAKPEEDESRSADNVMVRSAHRFLRTSAHYDGDRLLVVENGKRAMTPLVVVMFAVGGSDLLFAFDSVPAMFGLTQNVFLVFAATAFSLMGLRQLYFLIDNLLDRLVYLSYGLALILGFIGVKLILQALHDNNIPFINHGKHVALTEVSTQTSLVVIVVILTITALVSVVSGRGRMQNSVNRARRIACEYLDLGSAADHAEREAKFVALVAAEHEIDSLAMKYRTNSQQERELRALLQSARVAHEAYNLQS</sequence>
<dbReference type="NCBIfam" id="TIGR03718">
    <property type="entry name" value="R_switched_Alx"/>
    <property type="match status" value="1"/>
</dbReference>
<feature type="transmembrane region" description="Helical" evidence="6">
    <location>
        <begin position="299"/>
        <end position="317"/>
    </location>
</feature>
<dbReference type="PANTHER" id="PTHR30238">
    <property type="entry name" value="MEMBRANE BOUND PREDICTED REDOX MODULATOR"/>
    <property type="match status" value="1"/>
</dbReference>
<comment type="subcellular location">
    <subcellularLocation>
        <location evidence="1">Membrane</location>
        <topology evidence="1">Multi-pass membrane protein</topology>
    </subcellularLocation>
</comment>
<dbReference type="Proteomes" id="UP000192739">
    <property type="component" value="Unassembled WGS sequence"/>
</dbReference>
<dbReference type="RefSeq" id="WP_069421086.1">
    <property type="nucleotide sequence ID" value="NZ_CBCRZH010000046.1"/>
</dbReference>
<name>A0A1E3S997_MYCIE</name>
<feature type="transmembrane region" description="Helical" evidence="6">
    <location>
        <begin position="6"/>
        <end position="26"/>
    </location>
</feature>
<feature type="transmembrane region" description="Helical" evidence="6">
    <location>
        <begin position="251"/>
        <end position="271"/>
    </location>
</feature>
<keyword evidence="4 6" id="KW-1133">Transmembrane helix</keyword>
<evidence type="ECO:0000313" key="7">
    <source>
        <dbReference type="EMBL" id="ORB10091.1"/>
    </source>
</evidence>
<evidence type="ECO:0000256" key="1">
    <source>
        <dbReference type="ARBA" id="ARBA00004141"/>
    </source>
</evidence>
<evidence type="ECO:0000313" key="8">
    <source>
        <dbReference type="Proteomes" id="UP000192739"/>
    </source>
</evidence>
<comment type="similarity">
    <text evidence="2">Belongs to the TerC family.</text>
</comment>
<evidence type="ECO:0000256" key="5">
    <source>
        <dbReference type="ARBA" id="ARBA00023136"/>
    </source>
</evidence>
<dbReference type="OrthoDB" id="5242957at2"/>
<keyword evidence="5 6" id="KW-0472">Membrane</keyword>
<dbReference type="InterPro" id="IPR022369">
    <property type="entry name" value="Integral_membrane_TerC_rswitch"/>
</dbReference>
<organism evidence="7 8">
    <name type="scientific">Mycobacterium intermedium</name>
    <dbReference type="NCBI Taxonomy" id="28445"/>
    <lineage>
        <taxon>Bacteria</taxon>
        <taxon>Bacillati</taxon>
        <taxon>Actinomycetota</taxon>
        <taxon>Actinomycetes</taxon>
        <taxon>Mycobacteriales</taxon>
        <taxon>Mycobacteriaceae</taxon>
        <taxon>Mycobacterium</taxon>
        <taxon>Mycobacterium simiae complex</taxon>
    </lineage>
</organism>
<reference evidence="7 8" key="1">
    <citation type="submission" date="2017-02" db="EMBL/GenBank/DDBJ databases">
        <title>The new phylogeny of genus Mycobacterium.</title>
        <authorList>
            <person name="Tortoli E."/>
            <person name="Trovato A."/>
            <person name="Cirillo D.M."/>
        </authorList>
    </citation>
    <scope>NUCLEOTIDE SEQUENCE [LARGE SCALE GENOMIC DNA]</scope>
    <source>
        <strain evidence="7 8">DSM 44049</strain>
    </source>
</reference>
<evidence type="ECO:0000256" key="4">
    <source>
        <dbReference type="ARBA" id="ARBA00022989"/>
    </source>
</evidence>
<comment type="caution">
    <text evidence="7">The sequence shown here is derived from an EMBL/GenBank/DDBJ whole genome shotgun (WGS) entry which is preliminary data.</text>
</comment>
<feature type="transmembrane region" description="Helical" evidence="6">
    <location>
        <begin position="38"/>
        <end position="60"/>
    </location>
</feature>
<feature type="transmembrane region" description="Helical" evidence="6">
    <location>
        <begin position="103"/>
        <end position="125"/>
    </location>
</feature>
<dbReference type="PANTHER" id="PTHR30238:SF0">
    <property type="entry name" value="THYLAKOID MEMBRANE PROTEIN TERC, CHLOROPLASTIC"/>
    <property type="match status" value="1"/>
</dbReference>
<protein>
    <recommendedName>
        <fullName evidence="9">Transporter</fullName>
    </recommendedName>
</protein>
<dbReference type="InterPro" id="IPR005496">
    <property type="entry name" value="Integral_membrane_TerC"/>
</dbReference>
<dbReference type="GO" id="GO:0016020">
    <property type="term" value="C:membrane"/>
    <property type="evidence" value="ECO:0007669"/>
    <property type="project" value="UniProtKB-SubCell"/>
</dbReference>
<feature type="transmembrane region" description="Helical" evidence="6">
    <location>
        <begin position="222"/>
        <end position="244"/>
    </location>
</feature>
<evidence type="ECO:0000256" key="6">
    <source>
        <dbReference type="SAM" id="Phobius"/>
    </source>
</evidence>
<feature type="transmembrane region" description="Helical" evidence="6">
    <location>
        <begin position="190"/>
        <end position="210"/>
    </location>
</feature>
<evidence type="ECO:0000256" key="2">
    <source>
        <dbReference type="ARBA" id="ARBA00007511"/>
    </source>
</evidence>
<feature type="transmembrane region" description="Helical" evidence="6">
    <location>
        <begin position="72"/>
        <end position="91"/>
    </location>
</feature>
<evidence type="ECO:0008006" key="9">
    <source>
        <dbReference type="Google" id="ProtNLM"/>
    </source>
</evidence>
<keyword evidence="3 6" id="KW-0812">Transmembrane</keyword>